<evidence type="ECO:0000313" key="2">
    <source>
        <dbReference type="EMBL" id="GIY91102.1"/>
    </source>
</evidence>
<evidence type="ECO:0000313" key="3">
    <source>
        <dbReference type="Proteomes" id="UP001054945"/>
    </source>
</evidence>
<protein>
    <submittedName>
        <fullName evidence="2">Uncharacterized protein</fullName>
    </submittedName>
</protein>
<proteinExistence type="predicted"/>
<sequence length="226" mass="25476">MYQHLKERLKYIDSAKELLQGPLVEEPPPPEVEPPPPEEEKVESVNGRVPCIFGIFSTLRPVLKEGHLVALAPGGVMEAQFGDEEYSLIWGKRIGFAKVAIEAQVTAELILQCPDLHQKKTIWYDEDSLDFLTASSSGLCILHAEIFWVAYGIWKGLKVFEFVNKELVSLLDVSLQVYKQYSRESNKCTVIAFPPWKCGILRSYNSFARSISPTRRYTFSCGDGSS</sequence>
<organism evidence="2 3">
    <name type="scientific">Caerostris extrusa</name>
    <name type="common">Bark spider</name>
    <name type="synonym">Caerostris bankana</name>
    <dbReference type="NCBI Taxonomy" id="172846"/>
    <lineage>
        <taxon>Eukaryota</taxon>
        <taxon>Metazoa</taxon>
        <taxon>Ecdysozoa</taxon>
        <taxon>Arthropoda</taxon>
        <taxon>Chelicerata</taxon>
        <taxon>Arachnida</taxon>
        <taxon>Araneae</taxon>
        <taxon>Araneomorphae</taxon>
        <taxon>Entelegynae</taxon>
        <taxon>Araneoidea</taxon>
        <taxon>Araneidae</taxon>
        <taxon>Caerostris</taxon>
    </lineage>
</organism>
<dbReference type="AlphaFoldDB" id="A0AAV4X7H7"/>
<comment type="caution">
    <text evidence="2">The sequence shown here is derived from an EMBL/GenBank/DDBJ whole genome shotgun (WGS) entry which is preliminary data.</text>
</comment>
<reference evidence="2 3" key="1">
    <citation type="submission" date="2021-06" db="EMBL/GenBank/DDBJ databases">
        <title>Caerostris extrusa draft genome.</title>
        <authorList>
            <person name="Kono N."/>
            <person name="Arakawa K."/>
        </authorList>
    </citation>
    <scope>NUCLEOTIDE SEQUENCE [LARGE SCALE GENOMIC DNA]</scope>
</reference>
<feature type="region of interest" description="Disordered" evidence="1">
    <location>
        <begin position="22"/>
        <end position="43"/>
    </location>
</feature>
<evidence type="ECO:0000256" key="1">
    <source>
        <dbReference type="SAM" id="MobiDB-lite"/>
    </source>
</evidence>
<accession>A0AAV4X7H7</accession>
<dbReference type="Proteomes" id="UP001054945">
    <property type="component" value="Unassembled WGS sequence"/>
</dbReference>
<dbReference type="EMBL" id="BPLR01017382">
    <property type="protein sequence ID" value="GIY91102.1"/>
    <property type="molecule type" value="Genomic_DNA"/>
</dbReference>
<keyword evidence="3" id="KW-1185">Reference proteome</keyword>
<gene>
    <name evidence="2" type="ORF">CEXT_119141</name>
</gene>
<name>A0AAV4X7H7_CAEEX</name>
<feature type="compositionally biased region" description="Pro residues" evidence="1">
    <location>
        <begin position="25"/>
        <end position="35"/>
    </location>
</feature>